<dbReference type="GO" id="GO:0003677">
    <property type="term" value="F:DNA binding"/>
    <property type="evidence" value="ECO:0007669"/>
    <property type="project" value="UniProtKB-KW"/>
</dbReference>
<sequence length="164" mass="18749">MVRDRILPLISDTQRRTEWADAAGLPPDAFHTFINWRGPEDRVERDHLVFSLVERAEIGDGRAKLILNPDYLMRHILGQDRLPEPRAINTHVIDLSDPILAYRSDAPKHRIIHRTQTPCNRRENGRRWFALLATGKAKDMYEIATAHGVSQSTVSRAIAEALEI</sequence>
<proteinExistence type="predicted"/>
<organism evidence="1 2">
    <name type="scientific">Oricola cellulosilytica</name>
    <dbReference type="NCBI Taxonomy" id="1429082"/>
    <lineage>
        <taxon>Bacteria</taxon>
        <taxon>Pseudomonadati</taxon>
        <taxon>Pseudomonadota</taxon>
        <taxon>Alphaproteobacteria</taxon>
        <taxon>Hyphomicrobiales</taxon>
        <taxon>Ahrensiaceae</taxon>
        <taxon>Oricola</taxon>
    </lineage>
</organism>
<dbReference type="RefSeq" id="WP_131571654.1">
    <property type="nucleotide sequence ID" value="NZ_JAINFK010000002.1"/>
</dbReference>
<evidence type="ECO:0000313" key="1">
    <source>
        <dbReference type="EMBL" id="TCD11313.1"/>
    </source>
</evidence>
<comment type="caution">
    <text evidence="1">The sequence shown here is derived from an EMBL/GenBank/DDBJ whole genome shotgun (WGS) entry which is preliminary data.</text>
</comment>
<dbReference type="OrthoDB" id="6009779at2"/>
<dbReference type="AlphaFoldDB" id="A0A4R0P392"/>
<name>A0A4R0P392_9HYPH</name>
<dbReference type="EMBL" id="SJST01000010">
    <property type="protein sequence ID" value="TCD11313.1"/>
    <property type="molecule type" value="Genomic_DNA"/>
</dbReference>
<protein>
    <submittedName>
        <fullName evidence="1">LacI family DNA-binding transcriptional regulator</fullName>
    </submittedName>
</protein>
<evidence type="ECO:0000313" key="2">
    <source>
        <dbReference type="Proteomes" id="UP000291301"/>
    </source>
</evidence>
<keyword evidence="2" id="KW-1185">Reference proteome</keyword>
<keyword evidence="1" id="KW-0238">DNA-binding</keyword>
<dbReference type="Proteomes" id="UP000291301">
    <property type="component" value="Unassembled WGS sequence"/>
</dbReference>
<gene>
    <name evidence="1" type="ORF">E0D97_17485</name>
</gene>
<reference evidence="1 2" key="1">
    <citation type="journal article" date="2015" name="Antonie Van Leeuwenhoek">
        <title>Oricola cellulosilytica gen. nov., sp. nov., a cellulose-degrading bacterium of the family Phyllobacteriaceae isolated from surface seashore water, and emended descriptions of Mesorhizobium loti and Phyllobacterium myrsinacearum.</title>
        <authorList>
            <person name="Hameed A."/>
            <person name="Shahina M."/>
            <person name="Lai W.A."/>
            <person name="Lin S.Y."/>
            <person name="Young L.S."/>
            <person name="Liu Y.C."/>
            <person name="Hsu Y.H."/>
            <person name="Young C.C."/>
        </authorList>
    </citation>
    <scope>NUCLEOTIDE SEQUENCE [LARGE SCALE GENOMIC DNA]</scope>
    <source>
        <strain evidence="1 2">KCTC 52183</strain>
    </source>
</reference>
<accession>A0A4R0P392</accession>